<reference evidence="3" key="1">
    <citation type="journal article" date="2012" name="MBio">
        <title>Comparative genome analysis of Trichophyton rubrum and related dermatophytes reveals candidate genes involved in infection.</title>
        <authorList>
            <person name="Martinez D.A."/>
            <person name="Oliver B.G."/>
            <person name="Graeser Y."/>
            <person name="Goldberg J.M."/>
            <person name="Li W."/>
            <person name="Martinez-Rossi N.M."/>
            <person name="Monod M."/>
            <person name="Shelest E."/>
            <person name="Barton R.C."/>
            <person name="Birch E."/>
            <person name="Brakhage A.A."/>
            <person name="Chen Z."/>
            <person name="Gurr S.J."/>
            <person name="Heiman D."/>
            <person name="Heitman J."/>
            <person name="Kosti I."/>
            <person name="Rossi A."/>
            <person name="Saif S."/>
            <person name="Samalova M."/>
            <person name="Saunders C.W."/>
            <person name="Shea T."/>
            <person name="Summerbell R.C."/>
            <person name="Xu J."/>
            <person name="Young S."/>
            <person name="Zeng Q."/>
            <person name="Birren B.W."/>
            <person name="Cuomo C.A."/>
            <person name="White T.C."/>
        </authorList>
    </citation>
    <scope>NUCLEOTIDE SEQUENCE [LARGE SCALE GENOMIC DNA]</scope>
    <source>
        <strain evidence="3">ATCC MYA-4604 / CBS 118893</strain>
    </source>
</reference>
<protein>
    <submittedName>
        <fullName evidence="2">Uncharacterized protein</fullName>
    </submittedName>
</protein>
<accession>E5R3G4</accession>
<evidence type="ECO:0000256" key="1">
    <source>
        <dbReference type="SAM" id="MobiDB-lite"/>
    </source>
</evidence>
<evidence type="ECO:0000313" key="3">
    <source>
        <dbReference type="Proteomes" id="UP000002669"/>
    </source>
</evidence>
<sequence length="99" mass="11133">MTQKQSIAGKLSSGKNKRDTVTEVYDPRAIMLSAPLYIPPPAEAMVYSDRLFSGTIENGIQTKDGEFSLWKLRRLRYTGLSARPTLCLGHYAGELRRLE</sequence>
<evidence type="ECO:0000313" key="2">
    <source>
        <dbReference type="EMBL" id="EFQ98763.1"/>
    </source>
</evidence>
<gene>
    <name evidence="2" type="ORF">MGYG_01779</name>
</gene>
<feature type="region of interest" description="Disordered" evidence="1">
    <location>
        <begin position="1"/>
        <end position="20"/>
    </location>
</feature>
<keyword evidence="3" id="KW-1185">Reference proteome</keyword>
<dbReference type="EMBL" id="DS989822">
    <property type="protein sequence ID" value="EFQ98763.1"/>
    <property type="molecule type" value="Genomic_DNA"/>
</dbReference>
<dbReference type="HOGENOM" id="CLU_2319842_0_0_1"/>
<organism evidence="3">
    <name type="scientific">Arthroderma gypseum (strain ATCC MYA-4604 / CBS 118893)</name>
    <name type="common">Microsporum gypseum</name>
    <dbReference type="NCBI Taxonomy" id="535722"/>
    <lineage>
        <taxon>Eukaryota</taxon>
        <taxon>Fungi</taxon>
        <taxon>Dikarya</taxon>
        <taxon>Ascomycota</taxon>
        <taxon>Pezizomycotina</taxon>
        <taxon>Eurotiomycetes</taxon>
        <taxon>Eurotiomycetidae</taxon>
        <taxon>Onygenales</taxon>
        <taxon>Arthrodermataceae</taxon>
        <taxon>Nannizzia</taxon>
    </lineage>
</organism>
<dbReference type="VEuPathDB" id="FungiDB:MGYG_01779"/>
<dbReference type="InParanoid" id="E5R3G4"/>
<dbReference type="RefSeq" id="XP_003177715.1">
    <property type="nucleotide sequence ID" value="XM_003177667.1"/>
</dbReference>
<dbReference type="AlphaFoldDB" id="E5R3G4"/>
<dbReference type="Proteomes" id="UP000002669">
    <property type="component" value="Unassembled WGS sequence"/>
</dbReference>
<dbReference type="GeneID" id="10033050"/>
<name>E5R3G4_ARTGP</name>
<proteinExistence type="predicted"/>